<evidence type="ECO:0000313" key="4">
    <source>
        <dbReference type="Proteomes" id="UP000078561"/>
    </source>
</evidence>
<organism evidence="3">
    <name type="scientific">Absidia glauca</name>
    <name type="common">Pin mould</name>
    <dbReference type="NCBI Taxonomy" id="4829"/>
    <lineage>
        <taxon>Eukaryota</taxon>
        <taxon>Fungi</taxon>
        <taxon>Fungi incertae sedis</taxon>
        <taxon>Mucoromycota</taxon>
        <taxon>Mucoromycotina</taxon>
        <taxon>Mucoromycetes</taxon>
        <taxon>Mucorales</taxon>
        <taxon>Cunninghamellaceae</taxon>
        <taxon>Absidia</taxon>
    </lineage>
</organism>
<feature type="domain" description="SWIM-type" evidence="2">
    <location>
        <begin position="65"/>
        <end position="119"/>
    </location>
</feature>
<dbReference type="PANTHER" id="PTHR28498">
    <property type="entry name" value="ZINC FINGER SWIM DOMAIN-CONTAINING PROTEIN 7"/>
    <property type="match status" value="1"/>
</dbReference>
<evidence type="ECO:0000259" key="2">
    <source>
        <dbReference type="PROSITE" id="PS50966"/>
    </source>
</evidence>
<evidence type="ECO:0000256" key="1">
    <source>
        <dbReference type="PROSITE-ProRule" id="PRU00325"/>
    </source>
</evidence>
<dbReference type="GO" id="GO:0008270">
    <property type="term" value="F:zinc ion binding"/>
    <property type="evidence" value="ECO:0007669"/>
    <property type="project" value="UniProtKB-KW"/>
</dbReference>
<dbReference type="PANTHER" id="PTHR28498:SF1">
    <property type="entry name" value="ZINC FINGER SWIM DOMAIN-CONTAINING PROTEIN 7"/>
    <property type="match status" value="1"/>
</dbReference>
<proteinExistence type="predicted"/>
<dbReference type="GO" id="GO:0000724">
    <property type="term" value="P:double-strand break repair via homologous recombination"/>
    <property type="evidence" value="ECO:0007669"/>
    <property type="project" value="TreeGrafter"/>
</dbReference>
<dbReference type="PROSITE" id="PS50966">
    <property type="entry name" value="ZF_SWIM"/>
    <property type="match status" value="1"/>
</dbReference>
<reference evidence="3" key="1">
    <citation type="submission" date="2016-04" db="EMBL/GenBank/DDBJ databases">
        <authorList>
            <person name="Evans L.H."/>
            <person name="Alamgir A."/>
            <person name="Owens N."/>
            <person name="Weber N.D."/>
            <person name="Virtaneva K."/>
            <person name="Barbian K."/>
            <person name="Babar A."/>
            <person name="Rosenke K."/>
        </authorList>
    </citation>
    <scope>NUCLEOTIDE SEQUENCE [LARGE SCALE GENOMIC DNA]</scope>
    <source>
        <strain evidence="3">CBS 101.48</strain>
    </source>
</reference>
<name>A0A168LSU9_ABSGL</name>
<gene>
    <name evidence="3" type="primary">ABSGL_02923.1 scaffold 4049</name>
</gene>
<keyword evidence="4" id="KW-1185">Reference proteome</keyword>
<keyword evidence="1" id="KW-0862">Zinc</keyword>
<keyword evidence="1" id="KW-0863">Zinc-finger</keyword>
<protein>
    <recommendedName>
        <fullName evidence="2">SWIM-type domain-containing protein</fullName>
    </recommendedName>
</protein>
<dbReference type="AlphaFoldDB" id="A0A168LSU9"/>
<dbReference type="InParanoid" id="A0A168LSU9"/>
<dbReference type="GO" id="GO:0097196">
    <property type="term" value="C:Shu complex"/>
    <property type="evidence" value="ECO:0007669"/>
    <property type="project" value="TreeGrafter"/>
</dbReference>
<keyword evidence="1" id="KW-0479">Metal-binding</keyword>
<dbReference type="Proteomes" id="UP000078561">
    <property type="component" value="Unassembled WGS sequence"/>
</dbReference>
<accession>A0A168LSU9</accession>
<dbReference type="OrthoDB" id="337581at2759"/>
<dbReference type="OMA" id="KICCESK"/>
<dbReference type="EMBL" id="LT551793">
    <property type="protein sequence ID" value="SAL97429.1"/>
    <property type="molecule type" value="Genomic_DNA"/>
</dbReference>
<evidence type="ECO:0000313" key="3">
    <source>
        <dbReference type="EMBL" id="SAL97429.1"/>
    </source>
</evidence>
<dbReference type="InterPro" id="IPR007527">
    <property type="entry name" value="Znf_SWIM"/>
</dbReference>
<sequence length="149" mass="17019">MNEQQSESLLNEVLGTIQHSKEMTYDQVRVLHCLLGNTVVEALHLIDTDSVARLECGDQAKRHLYRIQDTVEAPKEKKETQLCFLLPRHCTCGVFLSSVICEQKALVCRHVLAALLFEALQRQQGIITLDEETFAEILYTWNPPTTHRT</sequence>